<evidence type="ECO:0000256" key="4">
    <source>
        <dbReference type="SAM" id="MobiDB-lite"/>
    </source>
</evidence>
<accession>A0A9P3UHU5</accession>
<keyword evidence="6" id="KW-1185">Reference proteome</keyword>
<comment type="similarity">
    <text evidence="3">Belongs to the alpha-ketoglutarate dehydrogenase component 4 family.</text>
</comment>
<evidence type="ECO:0000256" key="1">
    <source>
        <dbReference type="ARBA" id="ARBA00004173"/>
    </source>
</evidence>
<dbReference type="EMBL" id="BRPK01000001">
    <property type="protein sequence ID" value="GLB33327.1"/>
    <property type="molecule type" value="Genomic_DNA"/>
</dbReference>
<dbReference type="OrthoDB" id="2116030at2759"/>
<protein>
    <submittedName>
        <fullName evidence="5">Ribosomal protein S36, mitochondrial</fullName>
    </submittedName>
</protein>
<dbReference type="Pfam" id="PF10937">
    <property type="entry name" value="Kgd4-YMR31"/>
    <property type="match status" value="1"/>
</dbReference>
<dbReference type="AlphaFoldDB" id="A0A9P3UHU5"/>
<evidence type="ECO:0000313" key="6">
    <source>
        <dbReference type="Proteomes" id="UP001063166"/>
    </source>
</evidence>
<name>A0A9P3UHU5_LYOSH</name>
<dbReference type="Proteomes" id="UP001063166">
    <property type="component" value="Unassembled WGS sequence"/>
</dbReference>
<evidence type="ECO:0000256" key="2">
    <source>
        <dbReference type="ARBA" id="ARBA00023128"/>
    </source>
</evidence>
<reference evidence="5" key="1">
    <citation type="submission" date="2022-07" db="EMBL/GenBank/DDBJ databases">
        <title>The genome of Lyophyllum shimeji provides insight into the initial evolution of ectomycorrhizal fungal genome.</title>
        <authorList>
            <person name="Kobayashi Y."/>
            <person name="Shibata T."/>
            <person name="Hirakawa H."/>
            <person name="Shigenobu S."/>
            <person name="Nishiyama T."/>
            <person name="Yamada A."/>
            <person name="Hasebe M."/>
            <person name="Kawaguchi M."/>
        </authorList>
    </citation>
    <scope>NUCLEOTIDE SEQUENCE</scope>
    <source>
        <strain evidence="5">AT787</strain>
    </source>
</reference>
<keyword evidence="5" id="KW-0689">Ribosomal protein</keyword>
<dbReference type="GO" id="GO:0006103">
    <property type="term" value="P:2-oxoglutarate metabolic process"/>
    <property type="evidence" value="ECO:0007669"/>
    <property type="project" value="InterPro"/>
</dbReference>
<gene>
    <name evidence="5" type="ORF">LshimejAT787_0102110</name>
</gene>
<organism evidence="5 6">
    <name type="scientific">Lyophyllum shimeji</name>
    <name type="common">Hon-shimeji</name>
    <name type="synonym">Tricholoma shimeji</name>
    <dbReference type="NCBI Taxonomy" id="47721"/>
    <lineage>
        <taxon>Eukaryota</taxon>
        <taxon>Fungi</taxon>
        <taxon>Dikarya</taxon>
        <taxon>Basidiomycota</taxon>
        <taxon>Agaricomycotina</taxon>
        <taxon>Agaricomycetes</taxon>
        <taxon>Agaricomycetidae</taxon>
        <taxon>Agaricales</taxon>
        <taxon>Tricholomatineae</taxon>
        <taxon>Lyophyllaceae</taxon>
        <taxon>Lyophyllum</taxon>
    </lineage>
</organism>
<comment type="subcellular location">
    <subcellularLocation>
        <location evidence="1">Mitochondrion</location>
    </subcellularLocation>
</comment>
<comment type="caution">
    <text evidence="5">The sequence shown here is derived from an EMBL/GenBank/DDBJ whole genome shotgun (WGS) entry which is preliminary data.</text>
</comment>
<evidence type="ECO:0000313" key="5">
    <source>
        <dbReference type="EMBL" id="GLB33327.1"/>
    </source>
</evidence>
<feature type="compositionally biased region" description="Low complexity" evidence="4">
    <location>
        <begin position="54"/>
        <end position="68"/>
    </location>
</feature>
<dbReference type="GO" id="GO:0005739">
    <property type="term" value="C:mitochondrion"/>
    <property type="evidence" value="ECO:0007669"/>
    <property type="project" value="UniProtKB-SubCell"/>
</dbReference>
<evidence type="ECO:0000256" key="3">
    <source>
        <dbReference type="ARBA" id="ARBA00043970"/>
    </source>
</evidence>
<feature type="region of interest" description="Disordered" evidence="4">
    <location>
        <begin position="52"/>
        <end position="87"/>
    </location>
</feature>
<dbReference type="GO" id="GO:0005840">
    <property type="term" value="C:ribosome"/>
    <property type="evidence" value="ECO:0007669"/>
    <property type="project" value="UniProtKB-KW"/>
</dbReference>
<keyword evidence="2" id="KW-0496">Mitochondrion</keyword>
<dbReference type="InterPro" id="IPR020373">
    <property type="entry name" value="Kgd4/YMR-31"/>
</dbReference>
<proteinExistence type="inferred from homology"/>
<sequence length="117" mass="12944">MHPSLRVLSSRPHQPLIKFLGKRIYPSTLSKPHPHPQAPPEVVNRFSDFVAKSQATEAPHAHPQAPAEVKSNFPAKKHGPTGTTSMSEFWLAPERLWKQDIEEAEIEAITSGGATLH</sequence>
<keyword evidence="5" id="KW-0687">Ribonucleoprotein</keyword>